<reference evidence="1 2" key="1">
    <citation type="submission" date="2017-09" db="EMBL/GenBank/DDBJ databases">
        <title>Large-scale bioinformatics analysis of Bacillus genomes uncovers conserved roles of natural products in bacterial physiology.</title>
        <authorList>
            <consortium name="Agbiome Team Llc"/>
            <person name="Bleich R.M."/>
            <person name="Grubbs K.J."/>
            <person name="Santa Maria K.C."/>
            <person name="Allen S.E."/>
            <person name="Farag S."/>
            <person name="Shank E.A."/>
            <person name="Bowers A."/>
        </authorList>
    </citation>
    <scope>NUCLEOTIDE SEQUENCE [LARGE SCALE GENOMIC DNA]</scope>
    <source>
        <strain evidence="1 2">AFS092789</strain>
    </source>
</reference>
<sequence>MSNATAIATATEPTEVKSIITDALYGTVDAQESIEILSELLFPGENLIEMIRNRKIINEITAKVKLFQEKTEIELLGITKEDDEFNVKLQFGEVNVFLAEQQKIMAHLTHVAKAYDATLQITYVIKQTIG</sequence>
<evidence type="ECO:0000313" key="2">
    <source>
        <dbReference type="Proteomes" id="UP000219922"/>
    </source>
</evidence>
<proteinExistence type="predicted"/>
<protein>
    <submittedName>
        <fullName evidence="1">Uncharacterized protein</fullName>
    </submittedName>
</protein>
<dbReference type="Proteomes" id="UP000219922">
    <property type="component" value="Unassembled WGS sequence"/>
</dbReference>
<dbReference type="AlphaFoldDB" id="A0A9X6SRR6"/>
<comment type="caution">
    <text evidence="1">The sequence shown here is derived from an EMBL/GenBank/DDBJ whole genome shotgun (WGS) entry which is preliminary data.</text>
</comment>
<dbReference type="RefSeq" id="WP_098007397.1">
    <property type="nucleotide sequence ID" value="NZ_NUJB01000041.1"/>
</dbReference>
<dbReference type="EMBL" id="NVMX01000296">
    <property type="protein sequence ID" value="PDZ93988.1"/>
    <property type="molecule type" value="Genomic_DNA"/>
</dbReference>
<name>A0A9X6SRR6_BACCE</name>
<evidence type="ECO:0000313" key="1">
    <source>
        <dbReference type="EMBL" id="PDZ93988.1"/>
    </source>
</evidence>
<gene>
    <name evidence="1" type="ORF">CON36_36240</name>
</gene>
<accession>A0A9X6SRR6</accession>
<organism evidence="1 2">
    <name type="scientific">Bacillus cereus</name>
    <dbReference type="NCBI Taxonomy" id="1396"/>
    <lineage>
        <taxon>Bacteria</taxon>
        <taxon>Bacillati</taxon>
        <taxon>Bacillota</taxon>
        <taxon>Bacilli</taxon>
        <taxon>Bacillales</taxon>
        <taxon>Bacillaceae</taxon>
        <taxon>Bacillus</taxon>
        <taxon>Bacillus cereus group</taxon>
    </lineage>
</organism>